<dbReference type="InterPro" id="IPR000601">
    <property type="entry name" value="PKD_dom"/>
</dbReference>
<dbReference type="SUPFAM" id="SSF50998">
    <property type="entry name" value="Quinoprotein alcohol dehydrogenase-like"/>
    <property type="match status" value="1"/>
</dbReference>
<dbReference type="InterPro" id="IPR006558">
    <property type="entry name" value="LamG-like"/>
</dbReference>
<dbReference type="SMART" id="SM00089">
    <property type="entry name" value="PKD"/>
    <property type="match status" value="4"/>
</dbReference>
<keyword evidence="2" id="KW-0732">Signal</keyword>
<dbReference type="SUPFAM" id="SSF49265">
    <property type="entry name" value="Fibronectin type III"/>
    <property type="match status" value="1"/>
</dbReference>
<evidence type="ECO:0000256" key="7">
    <source>
        <dbReference type="SAM" id="MobiDB-lite"/>
    </source>
</evidence>
<dbReference type="SUPFAM" id="SSF49899">
    <property type="entry name" value="Concanavalin A-like lectins/glucanases"/>
    <property type="match status" value="2"/>
</dbReference>
<dbReference type="InterPro" id="IPR036116">
    <property type="entry name" value="FN3_sf"/>
</dbReference>
<dbReference type="SUPFAM" id="SSF49299">
    <property type="entry name" value="PKD domain"/>
    <property type="match status" value="4"/>
</dbReference>
<dbReference type="InterPro" id="IPR011047">
    <property type="entry name" value="Quinoprotein_ADH-like_sf"/>
</dbReference>
<dbReference type="SMART" id="SM00282">
    <property type="entry name" value="LamG"/>
    <property type="match status" value="2"/>
</dbReference>
<evidence type="ECO:0000259" key="10">
    <source>
        <dbReference type="PROSITE" id="PS50853"/>
    </source>
</evidence>
<evidence type="ECO:0000313" key="12">
    <source>
        <dbReference type="EMBL" id="RUQ84393.1"/>
    </source>
</evidence>
<dbReference type="CDD" id="cd00063">
    <property type="entry name" value="FN3"/>
    <property type="match status" value="1"/>
</dbReference>
<keyword evidence="3" id="KW-1015">Disulfide bond</keyword>
<feature type="transmembrane region" description="Helical" evidence="8">
    <location>
        <begin position="23"/>
        <end position="41"/>
    </location>
</feature>
<evidence type="ECO:0000313" key="13">
    <source>
        <dbReference type="Proteomes" id="UP000241203"/>
    </source>
</evidence>
<dbReference type="InterPro" id="IPR029865">
    <property type="entry name" value="KIAA0319-like"/>
</dbReference>
<dbReference type="InterPro" id="IPR035986">
    <property type="entry name" value="PKD_dom_sf"/>
</dbReference>
<dbReference type="EMBL" id="PYAU01000001">
    <property type="protein sequence ID" value="PSL36899.1"/>
    <property type="molecule type" value="Genomic_DNA"/>
</dbReference>
<name>A0A2P8GSF2_9MICO</name>
<dbReference type="GO" id="GO:0016020">
    <property type="term" value="C:membrane"/>
    <property type="evidence" value="ECO:0007669"/>
    <property type="project" value="TreeGrafter"/>
</dbReference>
<proteinExistence type="predicted"/>
<dbReference type="Pfam" id="PF13385">
    <property type="entry name" value="Laminin_G_3"/>
    <property type="match status" value="2"/>
</dbReference>
<accession>A0A2P8GSF2</accession>
<keyword evidence="5" id="KW-0326">Glycosidase</keyword>
<feature type="domain" description="PKD" evidence="9">
    <location>
        <begin position="1508"/>
        <end position="1588"/>
    </location>
</feature>
<evidence type="ECO:0000256" key="1">
    <source>
        <dbReference type="ARBA" id="ARBA00004316"/>
    </source>
</evidence>
<dbReference type="OrthoDB" id="9802683at2"/>
<dbReference type="SMART" id="SM00060">
    <property type="entry name" value="FN3"/>
    <property type="match status" value="1"/>
</dbReference>
<keyword evidence="6" id="KW-0119">Carbohydrate metabolism</keyword>
<keyword evidence="6" id="KW-0624">Polysaccharide degradation</keyword>
<protein>
    <submittedName>
        <fullName evidence="12">PKD domain-containing protein</fullName>
    </submittedName>
    <submittedName>
        <fullName evidence="11">PKD repeat protein</fullName>
    </submittedName>
</protein>
<dbReference type="GO" id="GO:0000272">
    <property type="term" value="P:polysaccharide catabolic process"/>
    <property type="evidence" value="ECO:0007669"/>
    <property type="project" value="UniProtKB-KW"/>
</dbReference>
<dbReference type="GO" id="GO:0031410">
    <property type="term" value="C:cytoplasmic vesicle"/>
    <property type="evidence" value="ECO:0007669"/>
    <property type="project" value="TreeGrafter"/>
</dbReference>
<keyword evidence="8" id="KW-0472">Membrane</keyword>
<dbReference type="CDD" id="cd00146">
    <property type="entry name" value="PKD"/>
    <property type="match status" value="4"/>
</dbReference>
<dbReference type="Proteomes" id="UP000268291">
    <property type="component" value="Unassembled WGS sequence"/>
</dbReference>
<reference evidence="11 13" key="1">
    <citation type="submission" date="2018-03" db="EMBL/GenBank/DDBJ databases">
        <title>Genomic Encyclopedia of Archaeal and Bacterial Type Strains, Phase II (KMG-II): from individual species to whole genera.</title>
        <authorList>
            <person name="Goeker M."/>
        </authorList>
    </citation>
    <scope>NUCLEOTIDE SEQUENCE [LARGE SCALE GENOMIC DNA]</scope>
    <source>
        <strain evidence="11 13">DSM 21548</strain>
    </source>
</reference>
<evidence type="ECO:0000313" key="11">
    <source>
        <dbReference type="EMBL" id="PSL36899.1"/>
    </source>
</evidence>
<feature type="domain" description="Fibronectin type-III" evidence="10">
    <location>
        <begin position="463"/>
        <end position="562"/>
    </location>
</feature>
<dbReference type="PROSITE" id="PS50853">
    <property type="entry name" value="FN3"/>
    <property type="match status" value="1"/>
</dbReference>
<dbReference type="InterPro" id="IPR001791">
    <property type="entry name" value="Laminin_G"/>
</dbReference>
<dbReference type="InterPro" id="IPR022409">
    <property type="entry name" value="PKD/Chitinase_dom"/>
</dbReference>
<evidence type="ECO:0000256" key="6">
    <source>
        <dbReference type="ARBA" id="ARBA00023326"/>
    </source>
</evidence>
<gene>
    <name evidence="11" type="ORF">CLV49_0501</name>
    <name evidence="12" type="ORF">ELQ93_16480</name>
</gene>
<dbReference type="PANTHER" id="PTHR46182">
    <property type="entry name" value="FI19480P1"/>
    <property type="match status" value="1"/>
</dbReference>
<evidence type="ECO:0000259" key="9">
    <source>
        <dbReference type="PROSITE" id="PS50093"/>
    </source>
</evidence>
<dbReference type="Gene3D" id="2.60.40.10">
    <property type="entry name" value="Immunoglobulins"/>
    <property type="match status" value="5"/>
</dbReference>
<organism evidence="11 13">
    <name type="scientific">Labedella gwakjiensis</name>
    <dbReference type="NCBI Taxonomy" id="390269"/>
    <lineage>
        <taxon>Bacteria</taxon>
        <taxon>Bacillati</taxon>
        <taxon>Actinomycetota</taxon>
        <taxon>Actinomycetes</taxon>
        <taxon>Micrococcales</taxon>
        <taxon>Microbacteriaceae</taxon>
        <taxon>Labedella</taxon>
    </lineage>
</organism>
<dbReference type="Gene3D" id="2.60.120.200">
    <property type="match status" value="2"/>
</dbReference>
<evidence type="ECO:0000256" key="8">
    <source>
        <dbReference type="SAM" id="Phobius"/>
    </source>
</evidence>
<keyword evidence="8" id="KW-0812">Transmembrane</keyword>
<dbReference type="GO" id="GO:0042995">
    <property type="term" value="C:cell projection"/>
    <property type="evidence" value="ECO:0007669"/>
    <property type="project" value="UniProtKB-SubCell"/>
</dbReference>
<feature type="domain" description="PKD" evidence="9">
    <location>
        <begin position="1204"/>
        <end position="1292"/>
    </location>
</feature>
<dbReference type="Proteomes" id="UP000241203">
    <property type="component" value="Unassembled WGS sequence"/>
</dbReference>
<feature type="domain" description="PKD" evidence="9">
    <location>
        <begin position="1119"/>
        <end position="1205"/>
    </location>
</feature>
<dbReference type="SMART" id="SM00560">
    <property type="entry name" value="LamGL"/>
    <property type="match status" value="1"/>
</dbReference>
<evidence type="ECO:0000313" key="14">
    <source>
        <dbReference type="Proteomes" id="UP000268291"/>
    </source>
</evidence>
<evidence type="ECO:0000256" key="5">
    <source>
        <dbReference type="ARBA" id="ARBA00023295"/>
    </source>
</evidence>
<sequence>MTTTLSVPEAATSEPRTRRGARLVALVGVTVSAIVLSMLSLQPAAADTMPEAGQPETVSSDPLAAPQIDGVVWDQYVVGNTVYVGGDFTTARPAGSAAGTNTVTRSNFLAYNLTTGALLPFAPAFNAQVRSITASPDKTRLYVAGQFTTAAGSTRYRVAAFDVATGSLIAGFAPTINSRVNTVVATNTTVYIGGQFTSAGNETRLRTAAFSASNGALTAWAPNVPDGNVSSMVMSAAQDKIVFGGNFTQVNGSNNPGYGLASVDTTAGASNSWAINSLIRNGGTDASINSLATDGTYVYGTGYVFGAGGNLEGTFKANWNSGELEWVEDCHGDSYSVAPGTDVVYTAGHAHYCGNVGGFPQTEPWTFYRAVAFTKATTGTLTADPYGYYNFNGTPSPSLVNWFPSFNTGKASGSGQGPWDVVVAGDYVLYGGEFTTVNGKGQQGLVRFAKKEIAPNDDGPRLTGTNFVPSLASFSTGTVRVAWQANHDRDNSLLTYDVIRNNQTATPVYTTQASSTFYKRPLMSFLDTGLTPGQTYTYRIRATDPFGNSTMGTQVSVTVSADGQISAYTQRVLDDNPTSFWPLGEASGTIAYDWNAGDDMKLSSGVTRGTTGQEASSTNTASTFPGSIDNIGVSTASKPASNTFTAEAWIKTGTTSGGKIIGFGNSASGNSGSYDRHVYMDNSGHLTFGVYTGNTQTITSAASYNDNQWHHVVATLGSNGMQLYVDSKKVASRADTTAGQAFSGYWRIGGDNLGGWPNRGSSDYFAGAIDDVAVYPTVLSRQSIDAHFVASGRTSTIPVAPADAYGAAVFSLEPTSYWRLGESSGTVAADSGPFGNPGTYTGLVNKGATGALNGVPDKAATFAPTEEWWGWNEAGVASASPINNPTTYAVEAWFKTTTTRGGKIVGFGASPTGGSGGYDRHVYMENDGRLTFGTWTGQTNTITSGSAYNDGQWHHVVAQQSSAGMNMFIDGNSVGTNPQTAAQNYTGYWRVGGDTTWGGTAPYFAGTIDEVAIYSTPLTAAQVEQHNGLGRGVVANVPPTASFTAASSDLAASFDATASADSDGTIVSYAWDFGDGQTGTGVTANRTYAAAGTYAVKLTVTDNRGGTATSTQNVTVTAPNAVPTASFTDQVTNLSAAFDASASADSDGTISSYAWNFGDGATATGVTTSHAYETPGNYLVTLTVTDDRGATATATRVVAAALPANQNPTASFTATPSGLGVALDGSASTDPDGTIASYAWNFGDGESGSGATTSHTYGSAGTYTVTLAVTDNRGATIQTQKEVTVTAPPAAETIAADTFERTATNAWGSAQPGGLWTVGGGNSSFSVAGGAGVISLPAGGTRTSRLSTVSVTDANINTRVAASDIANGGGVYASVIGRQVGTTSYSARVWIQASGAVRIQLLRGSTALQAYTVPGLTYTPGTDLQISLEISGTSPTTLKAKVWAAAGAEPGAWQVSATDSTEGLQAAGAIGLGGYMPSTVTNGPVSVRFDAFSAVALGAVTPTPNVAPAASFTATPTDLSVALDASASTDSDGTIASYAWQYGDGTTGTGSTSSHAYGAAGTYTVSLTVTDDDGATNTTTRSVTVTAPPEPGTPAVLAADAFGRTASSSWGNATTGGPWTVAGGNSSFSVNGSAGVIDVAAGQTRSARLGAVSATETDSTVTITVPSASTGGVQYASVIARQVGSDSYSARLVVQENGSLRIHLMRNTVVLQSVALPITGYTAGTAITVRVQAFGTAPTTIRAKAWVAGQTEPAAWQAQVTDSTAALQTAGSVGLSAYMASSITSGPVSVRFTDYKVTAI</sequence>
<feature type="region of interest" description="Disordered" evidence="7">
    <location>
        <begin position="605"/>
        <end position="624"/>
    </location>
</feature>
<dbReference type="RefSeq" id="WP_106562119.1">
    <property type="nucleotide sequence ID" value="NZ_PYAU01000001.1"/>
</dbReference>
<keyword evidence="4" id="KW-0966">Cell projection</keyword>
<keyword evidence="14" id="KW-1185">Reference proteome</keyword>
<feature type="domain" description="PKD" evidence="9">
    <location>
        <begin position="1039"/>
        <end position="1119"/>
    </location>
</feature>
<dbReference type="EMBL" id="RZGY01000003">
    <property type="protein sequence ID" value="RUQ84393.1"/>
    <property type="molecule type" value="Genomic_DNA"/>
</dbReference>
<dbReference type="InterPro" id="IPR003961">
    <property type="entry name" value="FN3_dom"/>
</dbReference>
<dbReference type="PROSITE" id="PS50093">
    <property type="entry name" value="PKD"/>
    <property type="match status" value="4"/>
</dbReference>
<dbReference type="Pfam" id="PF18911">
    <property type="entry name" value="PKD_4"/>
    <property type="match status" value="4"/>
</dbReference>
<evidence type="ECO:0000256" key="3">
    <source>
        <dbReference type="ARBA" id="ARBA00023157"/>
    </source>
</evidence>
<evidence type="ECO:0000256" key="2">
    <source>
        <dbReference type="ARBA" id="ARBA00022729"/>
    </source>
</evidence>
<keyword evidence="5" id="KW-0378">Hydrolase</keyword>
<dbReference type="CDD" id="cd00110">
    <property type="entry name" value="LamG"/>
    <property type="match status" value="1"/>
</dbReference>
<dbReference type="InterPro" id="IPR013783">
    <property type="entry name" value="Ig-like_fold"/>
</dbReference>
<keyword evidence="8" id="KW-1133">Transmembrane helix</keyword>
<comment type="caution">
    <text evidence="11">The sequence shown here is derived from an EMBL/GenBank/DDBJ whole genome shotgun (WGS) entry which is preliminary data.</text>
</comment>
<dbReference type="InterPro" id="IPR013320">
    <property type="entry name" value="ConA-like_dom_sf"/>
</dbReference>
<reference evidence="12 14" key="2">
    <citation type="submission" date="2018-12" db="EMBL/GenBank/DDBJ databases">
        <authorList>
            <person name="hu s."/>
            <person name="Xu Y."/>
            <person name="Xu B."/>
            <person name="Li F."/>
        </authorList>
    </citation>
    <scope>NUCLEOTIDE SEQUENCE [LARGE SCALE GENOMIC DNA]</scope>
    <source>
        <strain evidence="12 14">KSW2-17</strain>
    </source>
</reference>
<evidence type="ECO:0000256" key="4">
    <source>
        <dbReference type="ARBA" id="ARBA00023273"/>
    </source>
</evidence>
<dbReference type="GO" id="GO:0016798">
    <property type="term" value="F:hydrolase activity, acting on glycosyl bonds"/>
    <property type="evidence" value="ECO:0007669"/>
    <property type="project" value="UniProtKB-KW"/>
</dbReference>
<comment type="subcellular location">
    <subcellularLocation>
        <location evidence="1">Cell projection</location>
    </subcellularLocation>
</comment>
<dbReference type="PANTHER" id="PTHR46182:SF2">
    <property type="entry name" value="FI19480P1"/>
    <property type="match status" value="1"/>
</dbReference>